<dbReference type="RefSeq" id="WP_253968138.1">
    <property type="nucleotide sequence ID" value="NZ_JAMFTH010000003.1"/>
</dbReference>
<dbReference type="Gene3D" id="2.40.160.60">
    <property type="entry name" value="Outer membrane protein transport protein (OMPP1/FadL/TodX)"/>
    <property type="match status" value="1"/>
</dbReference>
<comment type="caution">
    <text evidence="9">The sequence shown here is derived from an EMBL/GenBank/DDBJ whole genome shotgun (WGS) entry which is preliminary data.</text>
</comment>
<comment type="subcellular location">
    <subcellularLocation>
        <location evidence="1">Cell outer membrane</location>
        <topology evidence="1">Multi-pass membrane protein</topology>
    </subcellularLocation>
</comment>
<evidence type="ECO:0000256" key="6">
    <source>
        <dbReference type="ARBA" id="ARBA00023136"/>
    </source>
</evidence>
<evidence type="ECO:0000256" key="4">
    <source>
        <dbReference type="ARBA" id="ARBA00022692"/>
    </source>
</evidence>
<dbReference type="Proteomes" id="UP001139319">
    <property type="component" value="Unassembled WGS sequence"/>
</dbReference>
<dbReference type="GO" id="GO:0009279">
    <property type="term" value="C:cell outer membrane"/>
    <property type="evidence" value="ECO:0007669"/>
    <property type="project" value="UniProtKB-SubCell"/>
</dbReference>
<dbReference type="GO" id="GO:0015483">
    <property type="term" value="F:long-chain fatty acid transporting porin activity"/>
    <property type="evidence" value="ECO:0007669"/>
    <property type="project" value="TreeGrafter"/>
</dbReference>
<keyword evidence="7" id="KW-0998">Cell outer membrane</keyword>
<gene>
    <name evidence="9" type="ORF">M6D89_11080</name>
</gene>
<organism evidence="9 10">
    <name type="scientific">Gilvimarinus xylanilyticus</name>
    <dbReference type="NCBI Taxonomy" id="2944139"/>
    <lineage>
        <taxon>Bacteria</taxon>
        <taxon>Pseudomonadati</taxon>
        <taxon>Pseudomonadota</taxon>
        <taxon>Gammaproteobacteria</taxon>
        <taxon>Cellvibrionales</taxon>
        <taxon>Cellvibrionaceae</taxon>
        <taxon>Gilvimarinus</taxon>
    </lineage>
</organism>
<proteinExistence type="inferred from homology"/>
<keyword evidence="3" id="KW-1134">Transmembrane beta strand</keyword>
<keyword evidence="4" id="KW-0812">Transmembrane</keyword>
<evidence type="ECO:0000256" key="2">
    <source>
        <dbReference type="ARBA" id="ARBA00008163"/>
    </source>
</evidence>
<evidence type="ECO:0000256" key="8">
    <source>
        <dbReference type="SAM" id="SignalP"/>
    </source>
</evidence>
<feature type="signal peptide" evidence="8">
    <location>
        <begin position="1"/>
        <end position="23"/>
    </location>
</feature>
<keyword evidence="6" id="KW-0472">Membrane</keyword>
<dbReference type="EMBL" id="JAMFTH010000003">
    <property type="protein sequence ID" value="MCP8899841.1"/>
    <property type="molecule type" value="Genomic_DNA"/>
</dbReference>
<dbReference type="InterPro" id="IPR005017">
    <property type="entry name" value="OMPP1/FadL/TodX"/>
</dbReference>
<evidence type="ECO:0000313" key="9">
    <source>
        <dbReference type="EMBL" id="MCP8899841.1"/>
    </source>
</evidence>
<evidence type="ECO:0000256" key="1">
    <source>
        <dbReference type="ARBA" id="ARBA00004571"/>
    </source>
</evidence>
<comment type="similarity">
    <text evidence="2">Belongs to the OmpP1/FadL family.</text>
</comment>
<evidence type="ECO:0000256" key="5">
    <source>
        <dbReference type="ARBA" id="ARBA00022729"/>
    </source>
</evidence>
<dbReference type="PANTHER" id="PTHR35093">
    <property type="entry name" value="OUTER MEMBRANE PROTEIN NMB0088-RELATED"/>
    <property type="match status" value="1"/>
</dbReference>
<reference evidence="9" key="2">
    <citation type="submission" date="2023-01" db="EMBL/GenBank/DDBJ databases">
        <title>Gilvimarinus xylanilyticus HB14 isolated from Caulerpa lentillifera aquaculture base in Hainan, China.</title>
        <authorList>
            <person name="Zhang Y.-J."/>
        </authorList>
    </citation>
    <scope>NUCLEOTIDE SEQUENCE</scope>
    <source>
        <strain evidence="9">HB14</strain>
    </source>
</reference>
<accession>A0A9X2I4F4</accession>
<protein>
    <submittedName>
        <fullName evidence="9">OmpP1/FadL family transporter</fullName>
    </submittedName>
</protein>
<dbReference type="SUPFAM" id="SSF56935">
    <property type="entry name" value="Porins"/>
    <property type="match status" value="1"/>
</dbReference>
<feature type="chain" id="PRO_5040749889" evidence="8">
    <location>
        <begin position="24"/>
        <end position="441"/>
    </location>
</feature>
<dbReference type="AlphaFoldDB" id="A0A9X2I4F4"/>
<evidence type="ECO:0000256" key="3">
    <source>
        <dbReference type="ARBA" id="ARBA00022452"/>
    </source>
</evidence>
<keyword evidence="5 8" id="KW-0732">Signal</keyword>
<keyword evidence="10" id="KW-1185">Reference proteome</keyword>
<sequence length="441" mass="46781">MDNKFKRAALFTALASLSGLTHGASFQLLEQSPAQLGKAFAGTGSDIADASTVFFNPAGMTKLDRLTFTGGLNVVATNADFHDNGSSFSGGDGSTEENGYIPNVYLVAPLSDSFAVGFGVNAPFGLASRFDDQWAGRYSATDSELEVVNLNVTAAWAVSDMISLGLGVNYQTIEATLENQFDSTLGVAPDPSTDSSAKIKGDDDDYILDASVLFTPSESTSIGFVWREGGEFTLDGDASFDLNAACSPGAGYPLPTGITTGTGCYGSLTALQGGITASVKLPDTYTLSFSQALSPSWKIHADIAQTEWSSIKNIAVVTDNGAPVDALNLQYDDTMRYALGTTLGRDGHLQWRFGVALDETPQDNPEYVSPRIPDADRTWLAAGVHWPLSEHISFDFSYAHLFVDEAELDESGATPIGTPTRLAGEFDASVDIIGAQVNWKF</sequence>
<dbReference type="PANTHER" id="PTHR35093:SF3">
    <property type="entry name" value="LONG-CHAIN FATTY ACID TRANSPORT PROTEIN"/>
    <property type="match status" value="1"/>
</dbReference>
<reference evidence="9" key="1">
    <citation type="submission" date="2022-05" db="EMBL/GenBank/DDBJ databases">
        <authorList>
            <person name="Sun H.-N."/>
        </authorList>
    </citation>
    <scope>NUCLEOTIDE SEQUENCE</scope>
    <source>
        <strain evidence="9">HB14</strain>
    </source>
</reference>
<name>A0A9X2I4F4_9GAMM</name>
<evidence type="ECO:0000256" key="7">
    <source>
        <dbReference type="ARBA" id="ARBA00023237"/>
    </source>
</evidence>
<dbReference type="Pfam" id="PF03349">
    <property type="entry name" value="Toluene_X"/>
    <property type="match status" value="1"/>
</dbReference>
<evidence type="ECO:0000313" key="10">
    <source>
        <dbReference type="Proteomes" id="UP001139319"/>
    </source>
</evidence>